<dbReference type="GO" id="GO:0010134">
    <property type="term" value="P:sulfate assimilation via adenylyl sulfate reduction"/>
    <property type="evidence" value="ECO:0007669"/>
    <property type="project" value="TreeGrafter"/>
</dbReference>
<feature type="binding site" evidence="7">
    <location>
        <begin position="27"/>
        <end position="34"/>
    </location>
    <ligand>
        <name>ATP</name>
        <dbReference type="ChEBI" id="CHEBI:30616"/>
    </ligand>
</feature>
<protein>
    <recommendedName>
        <fullName evidence="3 7">Adenylyl-sulfate kinase</fullName>
        <ecNumber evidence="3 7">2.7.1.25</ecNumber>
    </recommendedName>
    <alternativeName>
        <fullName evidence="7">APS kinase</fullName>
    </alternativeName>
    <alternativeName>
        <fullName evidence="7">ATP adenosine-5'-phosphosulfate 3'-phosphotransferase</fullName>
    </alternativeName>
    <alternativeName>
        <fullName evidence="7">Adenosine-5'-phosphosulfate kinase</fullName>
    </alternativeName>
</protein>
<dbReference type="RefSeq" id="WP_180569392.1">
    <property type="nucleotide sequence ID" value="NZ_JACCKB010000024.1"/>
</dbReference>
<dbReference type="HAMAP" id="MF_00065">
    <property type="entry name" value="Adenylyl_sulf_kinase"/>
    <property type="match status" value="1"/>
</dbReference>
<evidence type="ECO:0000256" key="4">
    <source>
        <dbReference type="ARBA" id="ARBA00022679"/>
    </source>
</evidence>
<sequence length="191" mass="21351">MKYDSVLTLPPKINSDLIQSKVLWFTGLSGSGKSTLANEVKLYFTSLGMNSVILDGDKIRKGLCRDLGFSAQARKENIRRIVEVAKLFIESDFMVLVALISPYLKERKMAKEFIGPERFIEIFCTASLQDCEARDPKGLYKKARSGLISDFTGISAPYEKPLMPDLAVDTSALPIEESVNTILEYFSVKHT</sequence>
<comment type="catalytic activity">
    <reaction evidence="1 7 8">
        <text>adenosine 5'-phosphosulfate + ATP = 3'-phosphoadenylyl sulfate + ADP + H(+)</text>
        <dbReference type="Rhea" id="RHEA:24152"/>
        <dbReference type="ChEBI" id="CHEBI:15378"/>
        <dbReference type="ChEBI" id="CHEBI:30616"/>
        <dbReference type="ChEBI" id="CHEBI:58243"/>
        <dbReference type="ChEBI" id="CHEBI:58339"/>
        <dbReference type="ChEBI" id="CHEBI:456216"/>
        <dbReference type="EC" id="2.7.1.25"/>
    </reaction>
</comment>
<dbReference type="CDD" id="cd02027">
    <property type="entry name" value="APSK"/>
    <property type="match status" value="1"/>
</dbReference>
<evidence type="ECO:0000256" key="5">
    <source>
        <dbReference type="ARBA" id="ARBA00022741"/>
    </source>
</evidence>
<dbReference type="Pfam" id="PF01583">
    <property type="entry name" value="APS_kinase"/>
    <property type="match status" value="1"/>
</dbReference>
<organism evidence="10 11">
    <name type="scientific">Spartinivicinus marinus</name>
    <dbReference type="NCBI Taxonomy" id="2994442"/>
    <lineage>
        <taxon>Bacteria</taxon>
        <taxon>Pseudomonadati</taxon>
        <taxon>Pseudomonadota</taxon>
        <taxon>Gammaproteobacteria</taxon>
        <taxon>Oceanospirillales</taxon>
        <taxon>Zooshikellaceae</taxon>
        <taxon>Spartinivicinus</taxon>
    </lineage>
</organism>
<dbReference type="GO" id="GO:0004781">
    <property type="term" value="F:sulfate adenylyltransferase (ATP) activity"/>
    <property type="evidence" value="ECO:0007669"/>
    <property type="project" value="TreeGrafter"/>
</dbReference>
<evidence type="ECO:0000256" key="8">
    <source>
        <dbReference type="RuleBase" id="RU004347"/>
    </source>
</evidence>
<dbReference type="GO" id="GO:0005524">
    <property type="term" value="F:ATP binding"/>
    <property type="evidence" value="ECO:0007669"/>
    <property type="project" value="UniProtKB-UniRule"/>
</dbReference>
<keyword evidence="7 8" id="KW-0418">Kinase</keyword>
<dbReference type="GO" id="GO:0019379">
    <property type="term" value="P:sulfate assimilation, phosphoadenylyl sulfate reduction by phosphoadenylyl-sulfate reductase (thioredoxin)"/>
    <property type="evidence" value="ECO:0007669"/>
    <property type="project" value="TreeGrafter"/>
</dbReference>
<evidence type="ECO:0000256" key="3">
    <source>
        <dbReference type="ARBA" id="ARBA00012121"/>
    </source>
</evidence>
<dbReference type="GO" id="GO:0004020">
    <property type="term" value="F:adenylylsulfate kinase activity"/>
    <property type="evidence" value="ECO:0007669"/>
    <property type="project" value="UniProtKB-UniRule"/>
</dbReference>
<keyword evidence="11" id="KW-1185">Reference proteome</keyword>
<dbReference type="EMBL" id="JACCKB010000024">
    <property type="protein sequence ID" value="NYZ67370.1"/>
    <property type="molecule type" value="Genomic_DNA"/>
</dbReference>
<evidence type="ECO:0000313" key="10">
    <source>
        <dbReference type="EMBL" id="NYZ67370.1"/>
    </source>
</evidence>
<accession>A0A853I068</accession>
<comment type="pathway">
    <text evidence="2 7 8">Sulfur metabolism; hydrogen sulfide biosynthesis; sulfite from sulfate: step 2/3.</text>
</comment>
<dbReference type="PANTHER" id="PTHR42700">
    <property type="entry name" value="SULFATE ADENYLYLTRANSFERASE"/>
    <property type="match status" value="1"/>
</dbReference>
<dbReference type="InterPro" id="IPR027417">
    <property type="entry name" value="P-loop_NTPase"/>
</dbReference>
<evidence type="ECO:0000256" key="1">
    <source>
        <dbReference type="ARBA" id="ARBA00001823"/>
    </source>
</evidence>
<keyword evidence="5 7" id="KW-0547">Nucleotide-binding</keyword>
<comment type="similarity">
    <text evidence="7 8">Belongs to the APS kinase family.</text>
</comment>
<dbReference type="GO" id="GO:0005737">
    <property type="term" value="C:cytoplasm"/>
    <property type="evidence" value="ECO:0007669"/>
    <property type="project" value="TreeGrafter"/>
</dbReference>
<evidence type="ECO:0000259" key="9">
    <source>
        <dbReference type="Pfam" id="PF01583"/>
    </source>
</evidence>
<keyword evidence="6 7" id="KW-0067">ATP-binding</keyword>
<dbReference type="NCBIfam" id="NF003013">
    <property type="entry name" value="PRK03846.1"/>
    <property type="match status" value="1"/>
</dbReference>
<reference evidence="10 11" key="1">
    <citation type="submission" date="2020-07" db="EMBL/GenBank/DDBJ databases">
        <title>Endozoicomonas sp. nov., isolated from sediment.</title>
        <authorList>
            <person name="Gu T."/>
        </authorList>
    </citation>
    <scope>NUCLEOTIDE SEQUENCE [LARGE SCALE GENOMIC DNA]</scope>
    <source>
        <strain evidence="10 11">SM1973</strain>
    </source>
</reference>
<dbReference type="InterPro" id="IPR059117">
    <property type="entry name" value="APS_kinase_dom"/>
</dbReference>
<evidence type="ECO:0000256" key="6">
    <source>
        <dbReference type="ARBA" id="ARBA00022840"/>
    </source>
</evidence>
<feature type="domain" description="APS kinase" evidence="9">
    <location>
        <begin position="19"/>
        <end position="169"/>
    </location>
</feature>
<evidence type="ECO:0000256" key="7">
    <source>
        <dbReference type="HAMAP-Rule" id="MF_00065"/>
    </source>
</evidence>
<comment type="caution">
    <text evidence="10">The sequence shown here is derived from an EMBL/GenBank/DDBJ whole genome shotgun (WGS) entry which is preliminary data.</text>
</comment>
<dbReference type="InterPro" id="IPR002891">
    <property type="entry name" value="APS"/>
</dbReference>
<dbReference type="EC" id="2.7.1.25" evidence="3 7"/>
<keyword evidence="7" id="KW-0597">Phosphoprotein</keyword>
<dbReference type="PANTHER" id="PTHR42700:SF1">
    <property type="entry name" value="SULFATE ADENYLYLTRANSFERASE"/>
    <property type="match status" value="1"/>
</dbReference>
<dbReference type="InterPro" id="IPR050512">
    <property type="entry name" value="Sulf_AdTrans/APS_kinase"/>
</dbReference>
<evidence type="ECO:0000313" key="11">
    <source>
        <dbReference type="Proteomes" id="UP000569732"/>
    </source>
</evidence>
<dbReference type="SUPFAM" id="SSF52540">
    <property type="entry name" value="P-loop containing nucleoside triphosphate hydrolases"/>
    <property type="match status" value="1"/>
</dbReference>
<dbReference type="NCBIfam" id="TIGR00455">
    <property type="entry name" value="apsK"/>
    <property type="match status" value="1"/>
</dbReference>
<dbReference type="Gene3D" id="3.40.50.300">
    <property type="entry name" value="P-loop containing nucleotide triphosphate hydrolases"/>
    <property type="match status" value="1"/>
</dbReference>
<dbReference type="GO" id="GO:0070814">
    <property type="term" value="P:hydrogen sulfide biosynthetic process"/>
    <property type="evidence" value="ECO:0007669"/>
    <property type="project" value="UniProtKB-UniRule"/>
</dbReference>
<name>A0A853I068_9GAMM</name>
<dbReference type="UniPathway" id="UPA00140">
    <property type="reaction ID" value="UER00205"/>
</dbReference>
<comment type="function">
    <text evidence="7 8">Catalyzes the synthesis of activated sulfate.</text>
</comment>
<proteinExistence type="inferred from homology"/>
<keyword evidence="4 7" id="KW-0808">Transferase</keyword>
<gene>
    <name evidence="7 10" type="primary">cysC</name>
    <name evidence="10" type="ORF">H0A36_15235</name>
</gene>
<dbReference type="Proteomes" id="UP000569732">
    <property type="component" value="Unassembled WGS sequence"/>
</dbReference>
<evidence type="ECO:0000256" key="2">
    <source>
        <dbReference type="ARBA" id="ARBA00004806"/>
    </source>
</evidence>
<feature type="active site" description="Phosphoserine intermediate" evidence="7">
    <location>
        <position position="101"/>
    </location>
</feature>
<dbReference type="AlphaFoldDB" id="A0A853I068"/>